<dbReference type="AlphaFoldDB" id="A0A7C9EJH8"/>
<proteinExistence type="predicted"/>
<organism evidence="1">
    <name type="scientific">Opuntia streptacantha</name>
    <name type="common">Prickly pear cactus</name>
    <name type="synonym">Opuntia cardona</name>
    <dbReference type="NCBI Taxonomy" id="393608"/>
    <lineage>
        <taxon>Eukaryota</taxon>
        <taxon>Viridiplantae</taxon>
        <taxon>Streptophyta</taxon>
        <taxon>Embryophyta</taxon>
        <taxon>Tracheophyta</taxon>
        <taxon>Spermatophyta</taxon>
        <taxon>Magnoliopsida</taxon>
        <taxon>eudicotyledons</taxon>
        <taxon>Gunneridae</taxon>
        <taxon>Pentapetalae</taxon>
        <taxon>Caryophyllales</taxon>
        <taxon>Cactineae</taxon>
        <taxon>Cactaceae</taxon>
        <taxon>Opuntioideae</taxon>
        <taxon>Opuntia</taxon>
    </lineage>
</organism>
<sequence>MFEWETRRTSAIELLQSSVQHLSVFNWKNLNPSIGTLCVFPLISLVFCLAETMTFGLPGECGAHVFLKAHQFCATGITMVLKIRPSPLDPFDFSLLPSLFGKVLEITPASGTHLKHQKIPGDQTGSTVSSQYALESHNSHALLNEHGCEA</sequence>
<reference evidence="1" key="1">
    <citation type="journal article" date="2013" name="J. Plant Res.">
        <title>Effect of fungi and light on seed germination of three Opuntia species from semiarid lands of central Mexico.</title>
        <authorList>
            <person name="Delgado-Sanchez P."/>
            <person name="Jimenez-Bremont J.F."/>
            <person name="Guerrero-Gonzalez Mde L."/>
            <person name="Flores J."/>
        </authorList>
    </citation>
    <scope>NUCLEOTIDE SEQUENCE</scope>
    <source>
        <tissue evidence="1">Cladode</tissue>
    </source>
</reference>
<reference evidence="1" key="2">
    <citation type="submission" date="2020-07" db="EMBL/GenBank/DDBJ databases">
        <authorList>
            <person name="Vera ALvarez R."/>
            <person name="Arias-Moreno D.M."/>
            <person name="Jimenez-Jacinto V."/>
            <person name="Jimenez-Bremont J.F."/>
            <person name="Swaminathan K."/>
            <person name="Moose S.P."/>
            <person name="Guerrero-Gonzalez M.L."/>
            <person name="Marino-Ramirez L."/>
            <person name="Landsman D."/>
            <person name="Rodriguez-Kessler M."/>
            <person name="Delgado-Sanchez P."/>
        </authorList>
    </citation>
    <scope>NUCLEOTIDE SEQUENCE</scope>
    <source>
        <tissue evidence="1">Cladode</tissue>
    </source>
</reference>
<name>A0A7C9EJH8_OPUST</name>
<evidence type="ECO:0000313" key="1">
    <source>
        <dbReference type="EMBL" id="MBA4666987.1"/>
    </source>
</evidence>
<protein>
    <submittedName>
        <fullName evidence="1">Uncharacterized protein</fullName>
    </submittedName>
</protein>
<accession>A0A7C9EJH8</accession>
<dbReference type="EMBL" id="GISG01233927">
    <property type="protein sequence ID" value="MBA4666987.1"/>
    <property type="molecule type" value="Transcribed_RNA"/>
</dbReference>